<dbReference type="AlphaFoldDB" id="Q1PWU6"/>
<gene>
    <name evidence="4" type="ORF">kustc0961</name>
</gene>
<dbReference type="Pfam" id="PF03358">
    <property type="entry name" value="FMN_red"/>
    <property type="match status" value="1"/>
</dbReference>
<dbReference type="PANTHER" id="PTHR43278">
    <property type="entry name" value="NAD(P)H-DEPENDENT FMN-CONTAINING OXIDOREDUCTASE YWQN-RELATED"/>
    <property type="match status" value="1"/>
</dbReference>
<evidence type="ECO:0000256" key="1">
    <source>
        <dbReference type="ARBA" id="ARBA00022630"/>
    </source>
</evidence>
<protein>
    <recommendedName>
        <fullName evidence="3">NADPH-dependent FMN reductase-like domain-containing protein</fullName>
    </recommendedName>
</protein>
<keyword evidence="2" id="KW-0288">FMN</keyword>
<evidence type="ECO:0000313" key="4">
    <source>
        <dbReference type="EMBL" id="CAJ71706.1"/>
    </source>
</evidence>
<evidence type="ECO:0000256" key="2">
    <source>
        <dbReference type="ARBA" id="ARBA00022643"/>
    </source>
</evidence>
<evidence type="ECO:0000259" key="3">
    <source>
        <dbReference type="Pfam" id="PF03358"/>
    </source>
</evidence>
<dbReference type="EMBL" id="CT573073">
    <property type="protein sequence ID" value="CAJ71706.1"/>
    <property type="molecule type" value="Genomic_DNA"/>
</dbReference>
<accession>Q1PWU6</accession>
<reference evidence="4" key="2">
    <citation type="submission" date="2006-01" db="EMBL/GenBank/DDBJ databases">
        <authorList>
            <person name="Genoscope"/>
        </authorList>
    </citation>
    <scope>NUCLEOTIDE SEQUENCE</scope>
</reference>
<feature type="domain" description="NADPH-dependent FMN reductase-like" evidence="3">
    <location>
        <begin position="9"/>
        <end position="134"/>
    </location>
</feature>
<proteinExistence type="predicted"/>
<dbReference type="InterPro" id="IPR029039">
    <property type="entry name" value="Flavoprotein-like_sf"/>
</dbReference>
<dbReference type="GO" id="GO:0016491">
    <property type="term" value="F:oxidoreductase activity"/>
    <property type="evidence" value="ECO:0007669"/>
    <property type="project" value="InterPro"/>
</dbReference>
<keyword evidence="1" id="KW-0285">Flavoprotein</keyword>
<dbReference type="Gene3D" id="3.40.50.360">
    <property type="match status" value="1"/>
</dbReference>
<sequence>MIQKGEILMKVLGISGSPRAGKTTEGLVMAILDATGLETEFISLHGKKINGCICCLGCVEDNLCKVQDDYLPIMHKVMEADAIVIGAANYFGRLNALTHALLERFYCFRHDSNGHGGMKLSGKLGAIASVGGGGNWKMPGKDIKMSEVAGDDIKGFFAYNEIELVGAVEAQGPVACFTCGYGETCNVSGIKKFFGKDTKITPDIIPCLEKQPEVIEKARALGKALGERLKK</sequence>
<name>Q1PWU6_KUEST</name>
<organism evidence="4">
    <name type="scientific">Kuenenia stuttgartiensis</name>
    <dbReference type="NCBI Taxonomy" id="174633"/>
    <lineage>
        <taxon>Bacteria</taxon>
        <taxon>Pseudomonadati</taxon>
        <taxon>Planctomycetota</taxon>
        <taxon>Candidatus Brocadiia</taxon>
        <taxon>Candidatus Brocadiales</taxon>
        <taxon>Candidatus Brocadiaceae</taxon>
        <taxon>Candidatus Kuenenia</taxon>
    </lineage>
</organism>
<dbReference type="PANTHER" id="PTHR43278:SF1">
    <property type="entry name" value="IRON-SULFUR FLAVOPROTEIN MJ1083"/>
    <property type="match status" value="1"/>
</dbReference>
<dbReference type="InterPro" id="IPR005025">
    <property type="entry name" value="FMN_Rdtase-like_dom"/>
</dbReference>
<dbReference type="SUPFAM" id="SSF52218">
    <property type="entry name" value="Flavoproteins"/>
    <property type="match status" value="1"/>
</dbReference>
<dbReference type="InterPro" id="IPR051796">
    <property type="entry name" value="ISF_SsuE-like"/>
</dbReference>
<reference evidence="4" key="1">
    <citation type="journal article" date="2006" name="Nature">
        <title>Deciphering the evolution and metabolism of an anammox bacterium from a community genome.</title>
        <authorList>
            <person name="Strous M."/>
            <person name="Pelletier E."/>
            <person name="Mangenot S."/>
            <person name="Rattei T."/>
            <person name="Lehner A."/>
            <person name="Taylor M.W."/>
            <person name="Horn M."/>
            <person name="Daims H."/>
            <person name="Bartol-Mavel D."/>
            <person name="Wincker P."/>
            <person name="Barbe V."/>
            <person name="Fonknechten N."/>
            <person name="Vallenet D."/>
            <person name="Segurens B."/>
            <person name="Schenowitz-Truong C."/>
            <person name="Medigue C."/>
            <person name="Collingro A."/>
            <person name="Snel B."/>
            <person name="Dutilh B.E."/>
            <person name="OpDenCamp H.J.M."/>
            <person name="vanDerDrift C."/>
            <person name="Cirpus I."/>
            <person name="vanDePas-Schoonen K.T."/>
            <person name="Harhangi H.R."/>
            <person name="vanNiftrik L."/>
            <person name="Schmid M."/>
            <person name="Keltjens J."/>
            <person name="vanDeVossenberg J."/>
            <person name="Kartal B."/>
            <person name="Meier H."/>
            <person name="Frishman D."/>
            <person name="Huynen M.A."/>
            <person name="Mewes H."/>
            <person name="Weissenbach J."/>
            <person name="Jetten M.S.M."/>
            <person name="Wagner M."/>
            <person name="LePaslier D."/>
        </authorList>
    </citation>
    <scope>NUCLEOTIDE SEQUENCE</scope>
</reference>